<protein>
    <submittedName>
        <fullName evidence="1">Uncharacterized protein</fullName>
    </submittedName>
</protein>
<comment type="caution">
    <text evidence="1">The sequence shown here is derived from an EMBL/GenBank/DDBJ whole genome shotgun (WGS) entry which is preliminary data.</text>
</comment>
<reference evidence="1 2" key="1">
    <citation type="submission" date="2019-12" db="EMBL/GenBank/DDBJ databases">
        <title>Novel species isolated from a subtropical stream in China.</title>
        <authorList>
            <person name="Lu H."/>
        </authorList>
    </citation>
    <scope>NUCLEOTIDE SEQUENCE [LARGE SCALE GENOMIC DNA]</scope>
    <source>
        <strain evidence="1 2">CY13W</strain>
    </source>
</reference>
<keyword evidence="2" id="KW-1185">Reference proteome</keyword>
<evidence type="ECO:0000313" key="2">
    <source>
        <dbReference type="Proteomes" id="UP000478090"/>
    </source>
</evidence>
<gene>
    <name evidence="1" type="ORF">GTP27_18855</name>
</gene>
<sequence length="165" mass="17594">MSIAAYVVLHPSPRLRWLCAGMRCAVCLSALFCQDQCWSLLCLTLAAAARPHTPAATWQLDISAGGQWRLSVYQYSAPQGSAGAASGLVRGETERALPACVAVRTADVPHAHYLLDGTLIWPWLLVLHLGAPGQAGRYLAVLPDSVTAADWRALMLACRALGASK</sequence>
<organism evidence="1 2">
    <name type="scientific">Duganella qianjiadongensis</name>
    <dbReference type="NCBI Taxonomy" id="2692176"/>
    <lineage>
        <taxon>Bacteria</taxon>
        <taxon>Pseudomonadati</taxon>
        <taxon>Pseudomonadota</taxon>
        <taxon>Betaproteobacteria</taxon>
        <taxon>Burkholderiales</taxon>
        <taxon>Oxalobacteraceae</taxon>
        <taxon>Telluria group</taxon>
        <taxon>Duganella</taxon>
    </lineage>
</organism>
<dbReference type="Pfam" id="PF07254">
    <property type="entry name" value="Cpta_toxin"/>
    <property type="match status" value="1"/>
</dbReference>
<dbReference type="InterPro" id="IPR009883">
    <property type="entry name" value="YgfX"/>
</dbReference>
<dbReference type="EMBL" id="WWCM01000016">
    <property type="protein sequence ID" value="MYM41376.1"/>
    <property type="molecule type" value="Genomic_DNA"/>
</dbReference>
<dbReference type="Proteomes" id="UP000478090">
    <property type="component" value="Unassembled WGS sequence"/>
</dbReference>
<dbReference type="RefSeq" id="WP_161040691.1">
    <property type="nucleotide sequence ID" value="NZ_WWCM01000016.1"/>
</dbReference>
<proteinExistence type="predicted"/>
<accession>A0ABW9VP79</accession>
<evidence type="ECO:0000313" key="1">
    <source>
        <dbReference type="EMBL" id="MYM41376.1"/>
    </source>
</evidence>
<name>A0ABW9VP79_9BURK</name>